<dbReference type="STRING" id="1547922.ISF6_0591"/>
<feature type="transmembrane region" description="Helical" evidence="1">
    <location>
        <begin position="65"/>
        <end position="91"/>
    </location>
</feature>
<evidence type="ECO:0000313" key="3">
    <source>
        <dbReference type="Proteomes" id="UP000037660"/>
    </source>
</evidence>
<dbReference type="Proteomes" id="UP000037660">
    <property type="component" value="Unassembled WGS sequence"/>
</dbReference>
<sequence length="136" mass="13938">MRRRRRRPLAWLALALLLGALFLLAGSALVGTLHLPGPARAVLDLDGTTRVWEVGSDGVSIAVDALGLLVGGLVLAAALLLVLPLVLLFGLALPLGLLLLVGGALLAGALGLAALVLLPFALPLLLAWALWRLIAG</sequence>
<feature type="transmembrane region" description="Helical" evidence="1">
    <location>
        <begin position="98"/>
        <end position="131"/>
    </location>
</feature>
<dbReference type="AlphaFoldDB" id="A0A0K8NXC2"/>
<proteinExistence type="predicted"/>
<keyword evidence="1" id="KW-0472">Membrane</keyword>
<keyword evidence="1" id="KW-0812">Transmembrane</keyword>
<dbReference type="EMBL" id="BBYR01000013">
    <property type="protein sequence ID" value="GAP35026.1"/>
    <property type="molecule type" value="Genomic_DNA"/>
</dbReference>
<organism evidence="2 3">
    <name type="scientific">Piscinibacter sakaiensis</name>
    <name type="common">Ideonella sakaiensis</name>
    <dbReference type="NCBI Taxonomy" id="1547922"/>
    <lineage>
        <taxon>Bacteria</taxon>
        <taxon>Pseudomonadati</taxon>
        <taxon>Pseudomonadota</taxon>
        <taxon>Betaproteobacteria</taxon>
        <taxon>Burkholderiales</taxon>
        <taxon>Sphaerotilaceae</taxon>
        <taxon>Piscinibacter</taxon>
    </lineage>
</organism>
<accession>A0A0K8NXC2</accession>
<keyword evidence="1" id="KW-1133">Transmembrane helix</keyword>
<gene>
    <name evidence="2" type="ORF">ISF6_0591</name>
</gene>
<evidence type="ECO:0000313" key="2">
    <source>
        <dbReference type="EMBL" id="GAP35026.1"/>
    </source>
</evidence>
<protein>
    <submittedName>
        <fullName evidence="2">Uncharacterized protein</fullName>
    </submittedName>
</protein>
<keyword evidence="3" id="KW-1185">Reference proteome</keyword>
<reference evidence="3" key="1">
    <citation type="submission" date="2015-07" db="EMBL/GenBank/DDBJ databases">
        <title>Discovery of a poly(ethylene terephthalate assimilation.</title>
        <authorList>
            <person name="Yoshida S."/>
            <person name="Hiraga K."/>
            <person name="Takehana T."/>
            <person name="Taniguchi I."/>
            <person name="Yamaji H."/>
            <person name="Maeda Y."/>
            <person name="Toyohara K."/>
            <person name="Miyamoto K."/>
            <person name="Kimura Y."/>
            <person name="Oda K."/>
        </authorList>
    </citation>
    <scope>NUCLEOTIDE SEQUENCE [LARGE SCALE GENOMIC DNA]</scope>
    <source>
        <strain evidence="3">NBRC 110686 / TISTR 2288 / 201-F6</strain>
    </source>
</reference>
<evidence type="ECO:0000256" key="1">
    <source>
        <dbReference type="SAM" id="Phobius"/>
    </source>
</evidence>
<reference evidence="2 3" key="2">
    <citation type="journal article" date="2016" name="Science">
        <title>A bacterium that degrades and assimilates poly(ethylene terephthalate).</title>
        <authorList>
            <person name="Yoshida S."/>
            <person name="Hiraga K."/>
            <person name="Takehana T."/>
            <person name="Taniguchi I."/>
            <person name="Yamaji H."/>
            <person name="Maeda Y."/>
            <person name="Toyohara K."/>
            <person name="Miyamoto K."/>
            <person name="Kimura Y."/>
            <person name="Oda K."/>
        </authorList>
    </citation>
    <scope>NUCLEOTIDE SEQUENCE [LARGE SCALE GENOMIC DNA]</scope>
    <source>
        <strain evidence="3">NBRC 110686 / TISTR 2288 / 201-F6</strain>
    </source>
</reference>
<comment type="caution">
    <text evidence="2">The sequence shown here is derived from an EMBL/GenBank/DDBJ whole genome shotgun (WGS) entry which is preliminary data.</text>
</comment>
<name>A0A0K8NXC2_PISS1</name>